<evidence type="ECO:0000256" key="1">
    <source>
        <dbReference type="ARBA" id="ARBA00022679"/>
    </source>
</evidence>
<dbReference type="PROSITE" id="PS51099">
    <property type="entry name" value="PTS_EIIB_TYPE_2"/>
    <property type="match status" value="1"/>
</dbReference>
<dbReference type="SUPFAM" id="SSF52794">
    <property type="entry name" value="PTS system IIB component-like"/>
    <property type="match status" value="1"/>
</dbReference>
<dbReference type="EMBL" id="JAUSUR010000006">
    <property type="protein sequence ID" value="MDQ0362453.1"/>
    <property type="molecule type" value="Genomic_DNA"/>
</dbReference>
<sequence length="100" mass="10980">MRKEAINILVACGSGVATSTLAADEVKKICEELGLNYKISKSSMVELRGQLEGKDLVLTTNNFKEDLGVRHMSISAFITGIRQEKLVEQLKEVLLEIANS</sequence>
<comment type="caution">
    <text evidence="3">The sequence shown here is derived from an EMBL/GenBank/DDBJ whole genome shotgun (WGS) entry which is preliminary data.</text>
</comment>
<evidence type="ECO:0000313" key="3">
    <source>
        <dbReference type="EMBL" id="MDQ0362453.1"/>
    </source>
</evidence>
<dbReference type="InterPro" id="IPR036095">
    <property type="entry name" value="PTS_EIIB-like_sf"/>
</dbReference>
<keyword evidence="4" id="KW-1185">Reference proteome</keyword>
<evidence type="ECO:0000259" key="2">
    <source>
        <dbReference type="PROSITE" id="PS51099"/>
    </source>
</evidence>
<reference evidence="3 4" key="1">
    <citation type="submission" date="2023-07" db="EMBL/GenBank/DDBJ databases">
        <title>Genomic Encyclopedia of Type Strains, Phase IV (KMG-IV): sequencing the most valuable type-strain genomes for metagenomic binning, comparative biology and taxonomic classification.</title>
        <authorList>
            <person name="Goeker M."/>
        </authorList>
    </citation>
    <scope>NUCLEOTIDE SEQUENCE [LARGE SCALE GENOMIC DNA]</scope>
    <source>
        <strain evidence="3 4">DSM 16784</strain>
    </source>
</reference>
<dbReference type="InterPro" id="IPR003501">
    <property type="entry name" value="PTS_EIIB_2/3"/>
</dbReference>
<dbReference type="InterPro" id="IPR013011">
    <property type="entry name" value="PTS_EIIB_2"/>
</dbReference>
<protein>
    <submittedName>
        <fullName evidence="3">PTS system galactitol-specific IIB component</fullName>
    </submittedName>
</protein>
<feature type="domain" description="PTS EIIB type-2" evidence="2">
    <location>
        <begin position="6"/>
        <end position="98"/>
    </location>
</feature>
<proteinExistence type="predicted"/>
<name>A0ABU0E6X1_9FIRM</name>
<dbReference type="CDD" id="cd05566">
    <property type="entry name" value="PTS_IIB_galactitol"/>
    <property type="match status" value="1"/>
</dbReference>
<dbReference type="Gene3D" id="3.40.50.2300">
    <property type="match status" value="1"/>
</dbReference>
<keyword evidence="1" id="KW-0808">Transferase</keyword>
<evidence type="ECO:0000313" key="4">
    <source>
        <dbReference type="Proteomes" id="UP001230220"/>
    </source>
</evidence>
<dbReference type="Proteomes" id="UP001230220">
    <property type="component" value="Unassembled WGS sequence"/>
</dbReference>
<accession>A0ABU0E6X1</accession>
<organism evidence="3 4">
    <name type="scientific">Breznakia pachnodae</name>
    <dbReference type="NCBI Taxonomy" id="265178"/>
    <lineage>
        <taxon>Bacteria</taxon>
        <taxon>Bacillati</taxon>
        <taxon>Bacillota</taxon>
        <taxon>Erysipelotrichia</taxon>
        <taxon>Erysipelotrichales</taxon>
        <taxon>Erysipelotrichaceae</taxon>
        <taxon>Breznakia</taxon>
    </lineage>
</organism>
<dbReference type="Pfam" id="PF02302">
    <property type="entry name" value="PTS_IIB"/>
    <property type="match status" value="1"/>
</dbReference>
<dbReference type="RefSeq" id="WP_307410078.1">
    <property type="nucleotide sequence ID" value="NZ_JAUSUR010000006.1"/>
</dbReference>
<gene>
    <name evidence="3" type="ORF">J2S15_003207</name>
</gene>